<dbReference type="Gene3D" id="1.20.5.1700">
    <property type="match status" value="1"/>
</dbReference>
<dbReference type="AlphaFoldDB" id="A0A914DC11"/>
<organism evidence="2 3">
    <name type="scientific">Acrobeloides nanus</name>
    <dbReference type="NCBI Taxonomy" id="290746"/>
    <lineage>
        <taxon>Eukaryota</taxon>
        <taxon>Metazoa</taxon>
        <taxon>Ecdysozoa</taxon>
        <taxon>Nematoda</taxon>
        <taxon>Chromadorea</taxon>
        <taxon>Rhabditida</taxon>
        <taxon>Tylenchina</taxon>
        <taxon>Cephalobomorpha</taxon>
        <taxon>Cephaloboidea</taxon>
        <taxon>Cephalobidae</taxon>
        <taxon>Acrobeloides</taxon>
    </lineage>
</organism>
<reference evidence="3" key="1">
    <citation type="submission" date="2022-11" db="UniProtKB">
        <authorList>
            <consortium name="WormBaseParasite"/>
        </authorList>
    </citation>
    <scope>IDENTIFICATION</scope>
</reference>
<protein>
    <submittedName>
        <fullName evidence="3">Uncharacterized protein</fullName>
    </submittedName>
</protein>
<name>A0A914DC11_9BILA</name>
<sequence>MDNIEINRLKKSKSYNQSDAKILSLSNGNNGQNYIAIIKALHEKLFSIQSYLDSIVKNKQKSEEALHEKLFSIQSYLDSIVKNKQKSEEGLRNKIKALEKELSKERKEKEATKHETSKLKIKIKELENKKENKNYDDVTPLKNKIKELEEAIQKMRQKYEIEKGDEDILRRELWDQIRSLEKDLDYEVANKNKILADYEELKNELINKKN</sequence>
<dbReference type="Proteomes" id="UP000887540">
    <property type="component" value="Unplaced"/>
</dbReference>
<evidence type="ECO:0000313" key="3">
    <source>
        <dbReference type="WBParaSite" id="ACRNAN_scaffold215.g7155.t1"/>
    </source>
</evidence>
<proteinExistence type="predicted"/>
<keyword evidence="1" id="KW-0175">Coiled coil</keyword>
<keyword evidence="2" id="KW-1185">Reference proteome</keyword>
<feature type="coiled-coil region" evidence="1">
    <location>
        <begin position="81"/>
        <end position="208"/>
    </location>
</feature>
<evidence type="ECO:0000256" key="1">
    <source>
        <dbReference type="SAM" id="Coils"/>
    </source>
</evidence>
<accession>A0A914DC11</accession>
<evidence type="ECO:0000313" key="2">
    <source>
        <dbReference type="Proteomes" id="UP000887540"/>
    </source>
</evidence>
<dbReference type="WBParaSite" id="ACRNAN_scaffold215.g7155.t1">
    <property type="protein sequence ID" value="ACRNAN_scaffold215.g7155.t1"/>
    <property type="gene ID" value="ACRNAN_scaffold215.g7155"/>
</dbReference>